<dbReference type="InterPro" id="IPR032466">
    <property type="entry name" value="Metal_Hydrolase"/>
</dbReference>
<sequence>MTSPEVNSQVRRPTHLSLTPFDNIHNVNPKARYFTTADALCGYWQIKPTEEDQHLTSFIVPYALRGHSCGLPVMMRLSVPLVLSTQTCLSFYSDASRLSSLGYALLQDHGRGHSVRHQRRNSLCANTAANFRTIVTVNAVTSSVKVHELGFLRHNDLVVNIREVLRNRVEDFPFEKNLTEIEPWASMEFSQTDLPRLRAGQVGGQFWSAWAPCDSQYKNAVTQTFEQIDALKRLFEKYHEDLLFVTTANGIEEAHALGKIASLLGVEGGHSMDSSLAVLRAFYREGVRYMTLTHSCSNPWADSSVVEEQTDNKELEFDGLTTWGELVVKEMNRLGMLVDISHVASRTMHDVLDIARAPVIFSHSDVRALCNITRNIPDDVLARLPENGGVALVNFYNYFLSCSYDSTIEDIVGNVPEGLEDVSKYPYLFAELLSDPRWTDADLKKLAGLNVIRVLREAERVRDELAGEVPWDQFIPPEDIEGHLACSNPWP</sequence>
<reference evidence="2 3" key="1">
    <citation type="submission" date="2018-04" db="EMBL/GenBank/DDBJ databases">
        <authorList>
            <person name="Zhang X."/>
            <person name="Yuan J."/>
            <person name="Li F."/>
            <person name="Xiang J."/>
        </authorList>
    </citation>
    <scope>NUCLEOTIDE SEQUENCE [LARGE SCALE GENOMIC DNA]</scope>
    <source>
        <tissue evidence="2">Muscle</tissue>
    </source>
</reference>
<dbReference type="CDD" id="cd01301">
    <property type="entry name" value="rDP_like"/>
    <property type="match status" value="1"/>
</dbReference>
<dbReference type="GO" id="GO:0098552">
    <property type="term" value="C:side of membrane"/>
    <property type="evidence" value="ECO:0007669"/>
    <property type="project" value="UniProtKB-KW"/>
</dbReference>
<proteinExistence type="inferred from homology"/>
<dbReference type="Pfam" id="PF01244">
    <property type="entry name" value="Peptidase_M19"/>
    <property type="match status" value="2"/>
</dbReference>
<keyword evidence="1" id="KW-0479">Metal-binding</keyword>
<dbReference type="Gene3D" id="3.10.10.10">
    <property type="entry name" value="HIV Type 1 Reverse Transcriptase, subunit A, domain 1"/>
    <property type="match status" value="1"/>
</dbReference>
<evidence type="ECO:0000313" key="2">
    <source>
        <dbReference type="EMBL" id="ROT78924.1"/>
    </source>
</evidence>
<keyword evidence="1" id="KW-0325">Glycoprotein</keyword>
<dbReference type="PANTHER" id="PTHR10443">
    <property type="entry name" value="MICROSOMAL DIPEPTIDASE"/>
    <property type="match status" value="1"/>
</dbReference>
<evidence type="ECO:0000256" key="1">
    <source>
        <dbReference type="RuleBase" id="RU341113"/>
    </source>
</evidence>
<keyword evidence="1" id="KW-0472">Membrane</keyword>
<evidence type="ECO:0000313" key="3">
    <source>
        <dbReference type="Proteomes" id="UP000283509"/>
    </source>
</evidence>
<dbReference type="InterPro" id="IPR043502">
    <property type="entry name" value="DNA/RNA_pol_sf"/>
</dbReference>
<comment type="similarity">
    <text evidence="1">Belongs to the metallo-dependent hydrolases superfamily. Peptidase M19 family.</text>
</comment>
<name>A0A423TR38_PENVA</name>
<dbReference type="GO" id="GO:0006508">
    <property type="term" value="P:proteolysis"/>
    <property type="evidence" value="ECO:0007669"/>
    <property type="project" value="UniProtKB-KW"/>
</dbReference>
<keyword evidence="1" id="KW-0378">Hydrolase</keyword>
<accession>A0A423TR38</accession>
<dbReference type="SUPFAM" id="SSF51556">
    <property type="entry name" value="Metallo-dependent hydrolases"/>
    <property type="match status" value="1"/>
</dbReference>
<keyword evidence="1" id="KW-0336">GPI-anchor</keyword>
<dbReference type="Gene3D" id="3.20.20.140">
    <property type="entry name" value="Metal-dependent hydrolases"/>
    <property type="match status" value="1"/>
</dbReference>
<organism evidence="2 3">
    <name type="scientific">Penaeus vannamei</name>
    <name type="common">Whiteleg shrimp</name>
    <name type="synonym">Litopenaeus vannamei</name>
    <dbReference type="NCBI Taxonomy" id="6689"/>
    <lineage>
        <taxon>Eukaryota</taxon>
        <taxon>Metazoa</taxon>
        <taxon>Ecdysozoa</taxon>
        <taxon>Arthropoda</taxon>
        <taxon>Crustacea</taxon>
        <taxon>Multicrustacea</taxon>
        <taxon>Malacostraca</taxon>
        <taxon>Eumalacostraca</taxon>
        <taxon>Eucarida</taxon>
        <taxon>Decapoda</taxon>
        <taxon>Dendrobranchiata</taxon>
        <taxon>Penaeoidea</taxon>
        <taxon>Penaeidae</taxon>
        <taxon>Penaeus</taxon>
    </lineage>
</organism>
<keyword evidence="1" id="KW-0449">Lipoprotein</keyword>
<dbReference type="OrthoDB" id="445695at2759"/>
<dbReference type="GO" id="GO:0071897">
    <property type="term" value="P:DNA biosynthetic process"/>
    <property type="evidence" value="ECO:0007669"/>
    <property type="project" value="UniProtKB-ARBA"/>
</dbReference>
<comment type="cofactor">
    <cofactor evidence="1">
        <name>Zn(2+)</name>
        <dbReference type="ChEBI" id="CHEBI:29105"/>
    </cofactor>
</comment>
<keyword evidence="1" id="KW-0224">Dipeptidase</keyword>
<comment type="subunit">
    <text evidence="1">Homodimer; disulfide-linked.</text>
</comment>
<dbReference type="PROSITE" id="PS00869">
    <property type="entry name" value="RENAL_DIPEPTIDASE_1"/>
    <property type="match status" value="1"/>
</dbReference>
<dbReference type="PANTHER" id="PTHR10443:SF12">
    <property type="entry name" value="DIPEPTIDASE"/>
    <property type="match status" value="1"/>
</dbReference>
<gene>
    <name evidence="2" type="ORF">C7M84_002357</name>
</gene>
<keyword evidence="1" id="KW-0645">Protease</keyword>
<dbReference type="GO" id="GO:0070573">
    <property type="term" value="F:metallodipeptidase activity"/>
    <property type="evidence" value="ECO:0007669"/>
    <property type="project" value="InterPro"/>
</dbReference>
<dbReference type="InterPro" id="IPR008257">
    <property type="entry name" value="Pept_M19"/>
</dbReference>
<dbReference type="EC" id="3.4.13.19" evidence="1"/>
<comment type="catalytic activity">
    <reaction evidence="1">
        <text>an L-aminoacyl-L-amino acid + H2O = 2 an L-alpha-amino acid</text>
        <dbReference type="Rhea" id="RHEA:48940"/>
        <dbReference type="ChEBI" id="CHEBI:15377"/>
        <dbReference type="ChEBI" id="CHEBI:59869"/>
        <dbReference type="ChEBI" id="CHEBI:77460"/>
        <dbReference type="EC" id="3.4.13.19"/>
    </reaction>
</comment>
<dbReference type="EMBL" id="QCYY01001314">
    <property type="protein sequence ID" value="ROT78924.1"/>
    <property type="molecule type" value="Genomic_DNA"/>
</dbReference>
<dbReference type="Proteomes" id="UP000283509">
    <property type="component" value="Unassembled WGS sequence"/>
</dbReference>
<dbReference type="InterPro" id="IPR000180">
    <property type="entry name" value="Dipep_AS"/>
</dbReference>
<keyword evidence="3" id="KW-1185">Reference proteome</keyword>
<dbReference type="PROSITE" id="PS51365">
    <property type="entry name" value="RENAL_DIPEPTIDASE_2"/>
    <property type="match status" value="1"/>
</dbReference>
<dbReference type="SUPFAM" id="SSF56672">
    <property type="entry name" value="DNA/RNA polymerases"/>
    <property type="match status" value="1"/>
</dbReference>
<dbReference type="Gene3D" id="3.30.70.270">
    <property type="match status" value="1"/>
</dbReference>
<keyword evidence="1" id="KW-0482">Metalloprotease</keyword>
<dbReference type="InterPro" id="IPR043128">
    <property type="entry name" value="Rev_trsase/Diguanyl_cyclase"/>
</dbReference>
<protein>
    <recommendedName>
        <fullName evidence="1">Dipeptidase</fullName>
        <ecNumber evidence="1">3.4.13.19</ecNumber>
    </recommendedName>
</protein>
<comment type="caution">
    <text evidence="2">The sequence shown here is derived from an EMBL/GenBank/DDBJ whole genome shotgun (WGS) entry which is preliminary data.</text>
</comment>
<keyword evidence="1" id="KW-0862">Zinc</keyword>
<comment type="subcellular location">
    <subcellularLocation>
        <location evidence="1">Membrane</location>
        <topology evidence="1">Lipid-anchor</topology>
        <topology evidence="1">GPI-anchor</topology>
    </subcellularLocation>
</comment>
<keyword evidence="1" id="KW-1015">Disulfide bond</keyword>
<dbReference type="AlphaFoldDB" id="A0A423TR38"/>
<dbReference type="GO" id="GO:0046872">
    <property type="term" value="F:metal ion binding"/>
    <property type="evidence" value="ECO:0007669"/>
    <property type="project" value="UniProtKB-UniRule"/>
</dbReference>
<reference evidence="2 3" key="2">
    <citation type="submission" date="2019-01" db="EMBL/GenBank/DDBJ databases">
        <title>The decoding of complex shrimp genome reveals the adaptation for benthos swimmer, frequently molting mechanism and breeding impact on genome.</title>
        <authorList>
            <person name="Sun Y."/>
            <person name="Gao Y."/>
            <person name="Yu Y."/>
        </authorList>
    </citation>
    <scope>NUCLEOTIDE SEQUENCE [LARGE SCALE GENOMIC DNA]</scope>
    <source>
        <tissue evidence="2">Muscle</tissue>
    </source>
</reference>